<sequence>MKAVSEGFKVVLTAEGATASDTLGASVAGFISALPDSYIKPLIARTYFRVKSRNGIAERAPYGLAKVEASLVAKGVVSRDEVVIASPYELDKVIGSNTRVLGIYVMDPLGLSFGSGIVYWILKLAGLPYRGIPFIARSFLEIFTNPAVKAHRNHMKIVVGGPATWQLTDTGYHRKLGVDVVYEGEFESLGPSVFSRLLRGEPLPPVVSAPPAKLEDIPTILTPANGGLVEVSRGCGRGCSFCTPTLSGAIKSLPFEGHIDQEIRVNIERGGMKDINLHSEEFFRYGAKGIEPNPEKVIELTRKAYRLVKSYGDEYTISTDFTTAAAVAYRPKMVEEAAQYINEGDRRTFIEMGIETGSPRLLRKLMPGKALPYTPEQYPEVVEQAIGILNDNRWVVVGTMIVNLPGETEDDVIYDLELLDRIKKLRVITFPLPFIPMGALRHTYFTILNKMLLDPVRGQFILEALSKAFSEAAADMDMAVEKMENPFAKVIIGRLGKTLASMLVKRYEEAMSELASRRLKVPEVSESYTTLRTTAY</sequence>
<dbReference type="InParanoid" id="D9Q300"/>
<dbReference type="AlphaFoldDB" id="D9Q300"/>
<gene>
    <name evidence="2" type="ordered locus">ASAC_1283</name>
</gene>
<accession>D9Q300</accession>
<dbReference type="PANTHER" id="PTHR42731">
    <property type="entry name" value="SLL1084 PROTEIN"/>
    <property type="match status" value="1"/>
</dbReference>
<evidence type="ECO:0000259" key="1">
    <source>
        <dbReference type="PROSITE" id="PS51918"/>
    </source>
</evidence>
<evidence type="ECO:0000313" key="3">
    <source>
        <dbReference type="Proteomes" id="UP000000346"/>
    </source>
</evidence>
<dbReference type="STRING" id="666510.ASAC_1283"/>
<dbReference type="PANTHER" id="PTHR42731:SF4">
    <property type="entry name" value="RADICAL SAM DOMAIN PROTEIN"/>
    <property type="match status" value="1"/>
</dbReference>
<feature type="domain" description="Radical SAM core" evidence="1">
    <location>
        <begin position="221"/>
        <end position="472"/>
    </location>
</feature>
<dbReference type="KEGG" id="asc:ASAC_1283"/>
<dbReference type="GO" id="GO:0003824">
    <property type="term" value="F:catalytic activity"/>
    <property type="evidence" value="ECO:0007669"/>
    <property type="project" value="InterPro"/>
</dbReference>
<dbReference type="SUPFAM" id="SSF102114">
    <property type="entry name" value="Radical SAM enzymes"/>
    <property type="match status" value="1"/>
</dbReference>
<dbReference type="InterPro" id="IPR007197">
    <property type="entry name" value="rSAM"/>
</dbReference>
<dbReference type="Gene3D" id="3.80.30.20">
    <property type="entry name" value="tm_1862 like domain"/>
    <property type="match status" value="1"/>
</dbReference>
<proteinExistence type="predicted"/>
<keyword evidence="3" id="KW-1185">Reference proteome</keyword>
<dbReference type="SFLD" id="SFLDS00029">
    <property type="entry name" value="Radical_SAM"/>
    <property type="match status" value="1"/>
</dbReference>
<dbReference type="InterPro" id="IPR023404">
    <property type="entry name" value="rSAM_horseshoe"/>
</dbReference>
<name>D9Q300_ACIS3</name>
<dbReference type="HOGENOM" id="CLU_032214_0_0_2"/>
<dbReference type="CDD" id="cd01335">
    <property type="entry name" value="Radical_SAM"/>
    <property type="match status" value="1"/>
</dbReference>
<dbReference type="EMBL" id="CP001742">
    <property type="protein sequence ID" value="ADL19688.1"/>
    <property type="molecule type" value="Genomic_DNA"/>
</dbReference>
<dbReference type="SMART" id="SM00729">
    <property type="entry name" value="Elp3"/>
    <property type="match status" value="1"/>
</dbReference>
<dbReference type="Pfam" id="PF04055">
    <property type="entry name" value="Radical_SAM"/>
    <property type="match status" value="1"/>
</dbReference>
<dbReference type="PROSITE" id="PS51918">
    <property type="entry name" value="RADICAL_SAM"/>
    <property type="match status" value="1"/>
</dbReference>
<dbReference type="eggNOG" id="arCOG01357">
    <property type="taxonomic scope" value="Archaea"/>
</dbReference>
<dbReference type="InterPro" id="IPR006638">
    <property type="entry name" value="Elp3/MiaA/NifB-like_rSAM"/>
</dbReference>
<dbReference type="Proteomes" id="UP000000346">
    <property type="component" value="Chromosome"/>
</dbReference>
<organism evidence="2 3">
    <name type="scientific">Acidilobus saccharovorans (strain DSM 16705 / JCM 18335 / VKM B-2471 / 345-15)</name>
    <dbReference type="NCBI Taxonomy" id="666510"/>
    <lineage>
        <taxon>Archaea</taxon>
        <taxon>Thermoproteota</taxon>
        <taxon>Thermoprotei</taxon>
        <taxon>Acidilobales</taxon>
        <taxon>Acidilobaceae</taxon>
        <taxon>Acidilobus</taxon>
    </lineage>
</organism>
<dbReference type="SFLD" id="SFLDG01082">
    <property type="entry name" value="B12-binding_domain_containing"/>
    <property type="match status" value="1"/>
</dbReference>
<dbReference type="InterPro" id="IPR058240">
    <property type="entry name" value="rSAM_sf"/>
</dbReference>
<dbReference type="GO" id="GO:0051536">
    <property type="term" value="F:iron-sulfur cluster binding"/>
    <property type="evidence" value="ECO:0007669"/>
    <property type="project" value="InterPro"/>
</dbReference>
<protein>
    <submittedName>
        <fullName evidence="2">Fe-S oxidoreductase</fullName>
    </submittedName>
</protein>
<evidence type="ECO:0000313" key="2">
    <source>
        <dbReference type="EMBL" id="ADL19688.1"/>
    </source>
</evidence>
<reference evidence="2 3" key="1">
    <citation type="journal article" date="2010" name="Appl. Environ. Microbiol.">
        <title>The genome sequence of the crenarchaeon Acidilobus saccharovorans supports a new order, Acidilobales, and suggests an important ecological role in terrestrial acidic hot springs.</title>
        <authorList>
            <person name="Mardanov A.V."/>
            <person name="Svetlitchnyi V.A."/>
            <person name="Beletsky A.V."/>
            <person name="Prokofeva M.I."/>
            <person name="Bonch-Osmolovskaya E.A."/>
            <person name="Ravin N.V."/>
            <person name="Skryabin K.G."/>
        </authorList>
    </citation>
    <scope>NUCLEOTIDE SEQUENCE [LARGE SCALE GENOMIC DNA]</scope>
    <source>
        <strain evidence="3">DSM 16705 / JCM 18335 / VKM B-2471 / 345-15</strain>
    </source>
</reference>